<evidence type="ECO:0000256" key="1">
    <source>
        <dbReference type="ARBA" id="ARBA00022443"/>
    </source>
</evidence>
<dbReference type="EMBL" id="CP014584">
    <property type="protein sequence ID" value="ANZ74424.1"/>
    <property type="molecule type" value="Genomic_DNA"/>
</dbReference>
<dbReference type="SMART" id="SM00147">
    <property type="entry name" value="RasGEF"/>
    <property type="match status" value="1"/>
</dbReference>
<protein>
    <submittedName>
        <fullName evidence="10">BA75_00966T0</fullName>
    </submittedName>
</protein>
<dbReference type="Gene3D" id="1.10.840.10">
    <property type="entry name" value="Ras guanine-nucleotide exchange factors catalytic domain"/>
    <property type="match status" value="1"/>
</dbReference>
<feature type="region of interest" description="Disordered" evidence="6">
    <location>
        <begin position="630"/>
        <end position="670"/>
    </location>
</feature>
<evidence type="ECO:0000259" key="9">
    <source>
        <dbReference type="PROSITE" id="PS50212"/>
    </source>
</evidence>
<evidence type="ECO:0000313" key="10">
    <source>
        <dbReference type="EMBL" id="ANZ74424.1"/>
    </source>
</evidence>
<dbReference type="InterPro" id="IPR019804">
    <property type="entry name" value="Ras_G-nucl-exch_fac_CS"/>
</dbReference>
<feature type="domain" description="Ras-GEF" evidence="8">
    <location>
        <begin position="1048"/>
        <end position="1293"/>
    </location>
</feature>
<organism evidence="10 11">
    <name type="scientific">Komagataella pastoris</name>
    <name type="common">Yeast</name>
    <name type="synonym">Pichia pastoris</name>
    <dbReference type="NCBI Taxonomy" id="4922"/>
    <lineage>
        <taxon>Eukaryota</taxon>
        <taxon>Fungi</taxon>
        <taxon>Dikarya</taxon>
        <taxon>Ascomycota</taxon>
        <taxon>Saccharomycotina</taxon>
        <taxon>Pichiomycetes</taxon>
        <taxon>Pichiales</taxon>
        <taxon>Pichiaceae</taxon>
        <taxon>Komagataella</taxon>
    </lineage>
</organism>
<keyword evidence="1 5" id="KW-0728">SH3 domain</keyword>
<dbReference type="PANTHER" id="PTHR23113:SF368">
    <property type="entry name" value="CELL DIVISION CONTROL PROTEIN 25"/>
    <property type="match status" value="1"/>
</dbReference>
<dbReference type="PROSITE" id="PS00720">
    <property type="entry name" value="RASGEF"/>
    <property type="match status" value="1"/>
</dbReference>
<dbReference type="Pfam" id="PF00618">
    <property type="entry name" value="RasGEF_N"/>
    <property type="match status" value="1"/>
</dbReference>
<evidence type="ECO:0000259" key="7">
    <source>
        <dbReference type="PROSITE" id="PS50002"/>
    </source>
</evidence>
<dbReference type="Gene3D" id="1.20.870.10">
    <property type="entry name" value="Son of sevenless (SoS) protein Chain: S domain 1"/>
    <property type="match status" value="1"/>
</dbReference>
<feature type="region of interest" description="Disordered" evidence="6">
    <location>
        <begin position="137"/>
        <end position="165"/>
    </location>
</feature>
<name>A0A1B2J8P8_PICPA</name>
<dbReference type="PROSITE" id="PS50212">
    <property type="entry name" value="RASGEF_NTER"/>
    <property type="match status" value="1"/>
</dbReference>
<dbReference type="SMART" id="SM00326">
    <property type="entry name" value="SH3"/>
    <property type="match status" value="1"/>
</dbReference>
<dbReference type="PROSITE" id="PS50002">
    <property type="entry name" value="SH3"/>
    <property type="match status" value="1"/>
</dbReference>
<evidence type="ECO:0000313" key="11">
    <source>
        <dbReference type="Proteomes" id="UP000094565"/>
    </source>
</evidence>
<dbReference type="CDD" id="cd06224">
    <property type="entry name" value="REM"/>
    <property type="match status" value="1"/>
</dbReference>
<reference evidence="10 11" key="1">
    <citation type="submission" date="2016-02" db="EMBL/GenBank/DDBJ databases">
        <title>Comparative genomic and transcriptomic foundation for Pichia pastoris.</title>
        <authorList>
            <person name="Love K.R."/>
            <person name="Shah K.A."/>
            <person name="Whittaker C.A."/>
            <person name="Wu J."/>
            <person name="Bartlett M.C."/>
            <person name="Ma D."/>
            <person name="Leeson R.L."/>
            <person name="Priest M."/>
            <person name="Young S.K."/>
            <person name="Love J.C."/>
        </authorList>
    </citation>
    <scope>NUCLEOTIDE SEQUENCE [LARGE SCALE GENOMIC DNA]</scope>
    <source>
        <strain evidence="10 11">ATCC 28485</strain>
    </source>
</reference>
<evidence type="ECO:0000256" key="3">
    <source>
        <dbReference type="ARBA" id="ARBA00022658"/>
    </source>
</evidence>
<dbReference type="SMART" id="SM00229">
    <property type="entry name" value="RasGEFN"/>
    <property type="match status" value="1"/>
</dbReference>
<dbReference type="GO" id="GO:0005085">
    <property type="term" value="F:guanyl-nucleotide exchange factor activity"/>
    <property type="evidence" value="ECO:0007669"/>
    <property type="project" value="UniProtKB-KW"/>
</dbReference>
<evidence type="ECO:0000256" key="4">
    <source>
        <dbReference type="PROSITE-ProRule" id="PRU00168"/>
    </source>
</evidence>
<dbReference type="GO" id="GO:0005886">
    <property type="term" value="C:plasma membrane"/>
    <property type="evidence" value="ECO:0007669"/>
    <property type="project" value="TreeGrafter"/>
</dbReference>
<keyword evidence="2" id="KW-0132">Cell division</keyword>
<dbReference type="CDD" id="cd11883">
    <property type="entry name" value="SH3_Sdc25"/>
    <property type="match status" value="1"/>
</dbReference>
<keyword evidence="2" id="KW-0131">Cell cycle</keyword>
<dbReference type="InterPro" id="IPR023578">
    <property type="entry name" value="Ras_GEF_dom_sf"/>
</dbReference>
<dbReference type="GO" id="GO:0007265">
    <property type="term" value="P:Ras protein signal transduction"/>
    <property type="evidence" value="ECO:0007669"/>
    <property type="project" value="TreeGrafter"/>
</dbReference>
<evidence type="ECO:0000256" key="6">
    <source>
        <dbReference type="SAM" id="MobiDB-lite"/>
    </source>
</evidence>
<dbReference type="InterPro" id="IPR008937">
    <property type="entry name" value="Ras-like_GEF"/>
</dbReference>
<dbReference type="Proteomes" id="UP000094565">
    <property type="component" value="Chromosome 1"/>
</dbReference>
<keyword evidence="11" id="KW-1185">Reference proteome</keyword>
<evidence type="ECO:0000256" key="2">
    <source>
        <dbReference type="ARBA" id="ARBA00022618"/>
    </source>
</evidence>
<gene>
    <name evidence="10" type="primary">CDC25</name>
    <name evidence="10" type="ORF">ATY40_BA7500966</name>
</gene>
<dbReference type="OrthoDB" id="546434at2759"/>
<dbReference type="InterPro" id="IPR036028">
    <property type="entry name" value="SH3-like_dom_sf"/>
</dbReference>
<dbReference type="InterPro" id="IPR001452">
    <property type="entry name" value="SH3_domain"/>
</dbReference>
<dbReference type="PANTHER" id="PTHR23113">
    <property type="entry name" value="GUANINE NUCLEOTIDE EXCHANGE FACTOR"/>
    <property type="match status" value="1"/>
</dbReference>
<proteinExistence type="predicted"/>
<dbReference type="Pfam" id="PF07653">
    <property type="entry name" value="SH3_2"/>
    <property type="match status" value="1"/>
</dbReference>
<dbReference type="PROSITE" id="PS50009">
    <property type="entry name" value="RASGEF_CAT"/>
    <property type="match status" value="1"/>
</dbReference>
<dbReference type="InterPro" id="IPR001895">
    <property type="entry name" value="RASGEF_cat_dom"/>
</dbReference>
<dbReference type="GO" id="GO:0051301">
    <property type="term" value="P:cell division"/>
    <property type="evidence" value="ECO:0007669"/>
    <property type="project" value="UniProtKB-KW"/>
</dbReference>
<dbReference type="SUPFAM" id="SSF50044">
    <property type="entry name" value="SH3-domain"/>
    <property type="match status" value="1"/>
</dbReference>
<evidence type="ECO:0000259" key="8">
    <source>
        <dbReference type="PROSITE" id="PS50009"/>
    </source>
</evidence>
<dbReference type="InterPro" id="IPR000651">
    <property type="entry name" value="Ras-like_Gua-exchang_fac_N"/>
</dbReference>
<keyword evidence="3 4" id="KW-0344">Guanine-nucleotide releasing factor</keyword>
<dbReference type="Pfam" id="PF00617">
    <property type="entry name" value="RasGEF"/>
    <property type="match status" value="1"/>
</dbReference>
<dbReference type="Gene3D" id="2.30.30.40">
    <property type="entry name" value="SH3 Domains"/>
    <property type="match status" value="1"/>
</dbReference>
<feature type="domain" description="SH3" evidence="7">
    <location>
        <begin position="16"/>
        <end position="80"/>
    </location>
</feature>
<dbReference type="SUPFAM" id="SSF48366">
    <property type="entry name" value="Ras GEF"/>
    <property type="match status" value="1"/>
</dbReference>
<evidence type="ECO:0000256" key="5">
    <source>
        <dbReference type="PROSITE-ProRule" id="PRU00192"/>
    </source>
</evidence>
<feature type="domain" description="N-terminal Ras-GEF" evidence="9">
    <location>
        <begin position="871"/>
        <end position="1002"/>
    </location>
</feature>
<feature type="compositionally biased region" description="Basic and acidic residues" evidence="6">
    <location>
        <begin position="645"/>
        <end position="670"/>
    </location>
</feature>
<feature type="compositionally biased region" description="Polar residues" evidence="6">
    <location>
        <begin position="137"/>
        <end position="146"/>
    </location>
</feature>
<sequence length="1304" mass="148767">MYDEIAPDAQFPRLIKPIDVVVVQKSFPSNSNNTLSLVEGQVVHVLNKLPSGWWDGLTVMEDSKIIRGWFPSNHVKSSLPSVDANTNRVSNNLMTATNKPHINLPKSILKNIDDFENKANKSRHSSTVSFVSSNSLEAVSSNNTQGPKRPSIVSENSRDASSNHSGSKVFNLAELESYLEDHPTKETLSWMPVFNAKNVLLYYSEVLDICCSELPMTHQGPIGEVTLPYKTSTNVIEPVEYDGSSKGPSYHQTHDFAARQDSLTNSNSSFQFRQKKRSVQFVKPDSGLLNLPGYFYSNPTDIKTWDQFLAAFTSASESTIESLLQGSKKEFTINLMRTSLLVTLLQLITRLKQSKIAKTDSLKDVSFKLKKITSMLTQLIVNGNLHFSAFEDSPNYMGNLKDMVKKTSLADNLEKGNSEYAHEIIDKLNEKHLVGSALKFEPSLYLRKAEVNRAILSERVKDTIEILRQVSDATFLPQIYPRFFQNGFEAANWSVYFLDPPPNIFQEGLDSSPGSSVTSNTSDSTPNVLRALRTKHTRPLNERTAIDLEMISKDLNFIFQDILRSLKSETPPNCSRYKHYYDITVDVATIAHSLIPLMSKFLNYLDELDFSLFRELKRTFGDTLRTLKRSKDADQNSQDDNDFTQAKRDQKNGDGSRFEDNSPRDVDTHDQTSTSEAFLVCETFFKASFGLMTEFYDSKQILFNLFSDIVLDVQSLTLDDTESFLALREDDLEALLDSSNLTTRLAARLAKRIKDREIFASSTSIHFDPLRKMPITIGNIQNRLMIIIELCSQLSEEKQILLNYTARSMIDGLNFLPTLNDSGSKLGNNQMSQASSTEEVLEGWDIHVPGSEFEPWFLSSSTREKELIYNSNKTLKGGSKDGLLDYLTSSANEDVMIRHTFLLTFKSMFKEVEFVSKLIQRFNLKAPEGLSYEEYRLWLDRKLRPTQEMVLKIIIPLLRDYWNVHYYSPKLMRILDQFAISLARTSFFKEGQTIKELVNKVAKLSIDADPDEPTNNSHLPIIHTDNPPPPPILPKSSSIRKLKLKEIHSKEVARQLTIMQYRYFAKINQMELLSRCWNAKKFGSIGSSPNITRFINDCNRLTHFTSYMILRKKNDIKKRAEYIGYFIRVANECRSMRNFSTMTAIISALGSTKISRLKKTWKLVPEQEISIYQSIDALMSIERNYGEYRSILMNVSSEPCVPFLGVFLSDLRFMADGNSDYLKNVKTNKLDKKLINFEKRYRIATLVTDAQKFTQIPPNFQDVKEIQDLIERLSENCPTEDELYELSLQIEPRLTVSQVMNKSN</sequence>
<dbReference type="InterPro" id="IPR036964">
    <property type="entry name" value="RASGEF_cat_dom_sf"/>
</dbReference>
<feature type="compositionally biased region" description="Polar residues" evidence="6">
    <location>
        <begin position="153"/>
        <end position="165"/>
    </location>
</feature>
<accession>A0A1B2J8P8</accession>
<dbReference type="CDD" id="cd00155">
    <property type="entry name" value="RasGEF"/>
    <property type="match status" value="1"/>
</dbReference>